<gene>
    <name evidence="2" type="ORF">E1I69_18360</name>
</gene>
<dbReference type="InterPro" id="IPR051768">
    <property type="entry name" value="Bact_secretion_toxin"/>
</dbReference>
<reference evidence="2 3" key="1">
    <citation type="journal article" date="2019" name="Indoor Air">
        <title>Impacts of indoor surface finishes on bacterial viability.</title>
        <authorList>
            <person name="Hu J."/>
            <person name="Maamar S.B."/>
            <person name="Glawe A.J."/>
            <person name="Gottel N."/>
            <person name="Gilbert J.A."/>
            <person name="Hartmann E.M."/>
        </authorList>
    </citation>
    <scope>NUCLEOTIDE SEQUENCE [LARGE SCALE GENOMIC DNA]</scope>
    <source>
        <strain evidence="2 3">AF060A6</strain>
    </source>
</reference>
<dbReference type="PANTHER" id="PTHR34976">
    <property type="entry name" value="RIBONUCLEASE YQCG-RELATED"/>
    <property type="match status" value="1"/>
</dbReference>
<name>A0A4S3PM38_9BACI</name>
<dbReference type="EMBL" id="SLUB01000044">
    <property type="protein sequence ID" value="THE10570.1"/>
    <property type="molecule type" value="Genomic_DNA"/>
</dbReference>
<dbReference type="InterPro" id="IPR025331">
    <property type="entry name" value="TNT"/>
</dbReference>
<evidence type="ECO:0000313" key="2">
    <source>
        <dbReference type="EMBL" id="THE10570.1"/>
    </source>
</evidence>
<dbReference type="GO" id="GO:0050135">
    <property type="term" value="F:NADP+ nucleosidase activity"/>
    <property type="evidence" value="ECO:0007669"/>
    <property type="project" value="InterPro"/>
</dbReference>
<dbReference type="AlphaFoldDB" id="A0A4S3PM38"/>
<dbReference type="RefSeq" id="WP_136381017.1">
    <property type="nucleotide sequence ID" value="NZ_SLUB01000044.1"/>
</dbReference>
<dbReference type="OrthoDB" id="6636741at2"/>
<comment type="caution">
    <text evidence="2">The sequence shown here is derived from an EMBL/GenBank/DDBJ whole genome shotgun (WGS) entry which is preliminary data.</text>
</comment>
<feature type="domain" description="TNT" evidence="1">
    <location>
        <begin position="310"/>
        <end position="361"/>
    </location>
</feature>
<dbReference type="Proteomes" id="UP000306477">
    <property type="component" value="Unassembled WGS sequence"/>
</dbReference>
<accession>A0A4S3PM38</accession>
<sequence>MAQIDIKVNSVRSSNSRLKGITSDLTDTQSRLSSLRHAIDSQITSRQGIGANLSSMASSIHDLEKRLNQLHSFVDNSVARYEQADKQVNSHSQKLTEPPKKSFWESVGDFFGVVGNSVKGLATGLWDVGVDTVKGIWNIITHPVETFKGLVHVIQHPVETAKGIWDAIKTSWNEDVVNGDAESRGHWFGRAFGEIALAIVGTKGVDKAVKLTKGAKVVDEVGGVRVVTGVDDLLKKSTCPPDVLNTYLQKIDKELADEYTITGIWPEHIQIPKDPSVLKPDGSIKWEEVPKGGYVLDQKGSPIKEVHTPAPGEVIDRYGPPNGRYTSPVIDGKPFDYDQRSLPYVEDPKMYHQYQVVGGFDDLKSIVTSSDSITKIKVEAYMRKYGLSYDDLQVQIGEIASGFGSKGGGIQYELPLPVDMLESLGILEKIK</sequence>
<proteinExistence type="predicted"/>
<keyword evidence="3" id="KW-1185">Reference proteome</keyword>
<protein>
    <submittedName>
        <fullName evidence="2">DUF4237 domain-containing protein</fullName>
    </submittedName>
</protein>
<dbReference type="PANTHER" id="PTHR34976:SF2">
    <property type="entry name" value="TYPE VII SECRETION SYSTEM PROTEIN ESSD"/>
    <property type="match status" value="1"/>
</dbReference>
<organism evidence="2 3">
    <name type="scientific">Bacillus timonensis</name>
    <dbReference type="NCBI Taxonomy" id="1033734"/>
    <lineage>
        <taxon>Bacteria</taxon>
        <taxon>Bacillati</taxon>
        <taxon>Bacillota</taxon>
        <taxon>Bacilli</taxon>
        <taxon>Bacillales</taxon>
        <taxon>Bacillaceae</taxon>
        <taxon>Bacillus</taxon>
    </lineage>
</organism>
<evidence type="ECO:0000313" key="3">
    <source>
        <dbReference type="Proteomes" id="UP000306477"/>
    </source>
</evidence>
<dbReference type="Pfam" id="PF14021">
    <property type="entry name" value="TNT"/>
    <property type="match status" value="1"/>
</dbReference>
<evidence type="ECO:0000259" key="1">
    <source>
        <dbReference type="Pfam" id="PF14021"/>
    </source>
</evidence>
<dbReference type="STRING" id="1033734.GCA_000285535_02923"/>